<dbReference type="EMBL" id="CAJVQB010081291">
    <property type="protein sequence ID" value="CAG8845881.1"/>
    <property type="molecule type" value="Genomic_DNA"/>
</dbReference>
<organism evidence="2 3">
    <name type="scientific">Gigaspora margarita</name>
    <dbReference type="NCBI Taxonomy" id="4874"/>
    <lineage>
        <taxon>Eukaryota</taxon>
        <taxon>Fungi</taxon>
        <taxon>Fungi incertae sedis</taxon>
        <taxon>Mucoromycota</taxon>
        <taxon>Glomeromycotina</taxon>
        <taxon>Glomeromycetes</taxon>
        <taxon>Diversisporales</taxon>
        <taxon>Gigasporaceae</taxon>
        <taxon>Gigaspora</taxon>
    </lineage>
</organism>
<evidence type="ECO:0000256" key="1">
    <source>
        <dbReference type="SAM" id="MobiDB-lite"/>
    </source>
</evidence>
<name>A0ABN7X1P7_GIGMA</name>
<evidence type="ECO:0000313" key="3">
    <source>
        <dbReference type="Proteomes" id="UP000789901"/>
    </source>
</evidence>
<keyword evidence="3" id="KW-1185">Reference proteome</keyword>
<feature type="non-terminal residue" evidence="2">
    <location>
        <position position="1"/>
    </location>
</feature>
<protein>
    <submittedName>
        <fullName evidence="2">43274_t:CDS:1</fullName>
    </submittedName>
</protein>
<evidence type="ECO:0000313" key="2">
    <source>
        <dbReference type="EMBL" id="CAG8845881.1"/>
    </source>
</evidence>
<sequence>FLAPSSTIIGVVNTLRNFSCQKGKYASKQALGKIQKITNDFKSDFPIFLVSVGDFVLQKISESIIENWETKCKNKIKKARNHGISLPPKRKNAIPPTSRFKKKTAQSLEAHSNIGKTDDEIDDRSNKNDSPTRHNSNNIPFAIKSLSYPSISTRLLATGSNIGSSEVNDDSNISELSTITHYVMKSSGSLKNPSSIISKKSLRPSRTSGRLSETSSNRHEVGGSISTQSFDQPLSLIDKMEIIQ</sequence>
<proteinExistence type="predicted"/>
<reference evidence="2 3" key="1">
    <citation type="submission" date="2021-06" db="EMBL/GenBank/DDBJ databases">
        <authorList>
            <person name="Kallberg Y."/>
            <person name="Tangrot J."/>
            <person name="Rosling A."/>
        </authorList>
    </citation>
    <scope>NUCLEOTIDE SEQUENCE [LARGE SCALE GENOMIC DNA]</scope>
    <source>
        <strain evidence="2 3">120-4 pot B 10/14</strain>
    </source>
</reference>
<comment type="caution">
    <text evidence="2">The sequence shown here is derived from an EMBL/GenBank/DDBJ whole genome shotgun (WGS) entry which is preliminary data.</text>
</comment>
<dbReference type="Proteomes" id="UP000789901">
    <property type="component" value="Unassembled WGS sequence"/>
</dbReference>
<feature type="region of interest" description="Disordered" evidence="1">
    <location>
        <begin position="80"/>
        <end position="139"/>
    </location>
</feature>
<feature type="compositionally biased region" description="Polar residues" evidence="1">
    <location>
        <begin position="187"/>
        <end position="215"/>
    </location>
</feature>
<feature type="compositionally biased region" description="Basic and acidic residues" evidence="1">
    <location>
        <begin position="123"/>
        <end position="132"/>
    </location>
</feature>
<gene>
    <name evidence="2" type="ORF">GMARGA_LOCUS37884</name>
</gene>
<feature type="region of interest" description="Disordered" evidence="1">
    <location>
        <begin position="187"/>
        <end position="227"/>
    </location>
</feature>
<feature type="non-terminal residue" evidence="2">
    <location>
        <position position="244"/>
    </location>
</feature>
<accession>A0ABN7X1P7</accession>